<proteinExistence type="predicted"/>
<keyword evidence="1 4" id="KW-0808">Transferase</keyword>
<dbReference type="STRING" id="113562.SAMN04489716_5968"/>
<dbReference type="PROSITE" id="PS51186">
    <property type="entry name" value="GNAT"/>
    <property type="match status" value="1"/>
</dbReference>
<evidence type="ECO:0000256" key="2">
    <source>
        <dbReference type="ARBA" id="ARBA00023315"/>
    </source>
</evidence>
<dbReference type="SUPFAM" id="SSF55729">
    <property type="entry name" value="Acyl-CoA N-acyltransferases (Nat)"/>
    <property type="match status" value="1"/>
</dbReference>
<dbReference type="OrthoDB" id="9792929at2"/>
<dbReference type="Pfam" id="PF00583">
    <property type="entry name" value="Acetyltransf_1"/>
    <property type="match status" value="1"/>
</dbReference>
<dbReference type="Gene3D" id="3.40.630.30">
    <property type="match status" value="1"/>
</dbReference>
<dbReference type="AlphaFoldDB" id="A0A1H2CJK1"/>
<reference evidence="4 5" key="1">
    <citation type="submission" date="2016-10" db="EMBL/GenBank/DDBJ databases">
        <authorList>
            <person name="de Groot N.N."/>
        </authorList>
    </citation>
    <scope>NUCLEOTIDE SEQUENCE [LARGE SCALE GENOMIC DNA]</scope>
    <source>
        <strain evidence="4 5">DSM 43941</strain>
    </source>
</reference>
<dbReference type="InterPro" id="IPR000182">
    <property type="entry name" value="GNAT_dom"/>
</dbReference>
<gene>
    <name evidence="4" type="ORF">SAMN04489716_5968</name>
</gene>
<sequence length="152" mass="16650">MTHRITVLSYGSPRFTETAALFDEYRVHYGQPSNQEATARWLSARLGEGTLNLIAALHDDHPVGLVTTVRLPASLRLGTICSIRDLYVAPSHRRNGTARALLDHVITKARSSGDLRVSLQTEPDNTSAQALYAALGFHQVHGLDLLNLTLVP</sequence>
<keyword evidence="2" id="KW-0012">Acyltransferase</keyword>
<name>A0A1H2CJK1_9ACTN</name>
<organism evidence="4 5">
    <name type="scientific">Actinoplanes derwentensis</name>
    <dbReference type="NCBI Taxonomy" id="113562"/>
    <lineage>
        <taxon>Bacteria</taxon>
        <taxon>Bacillati</taxon>
        <taxon>Actinomycetota</taxon>
        <taxon>Actinomycetes</taxon>
        <taxon>Micromonosporales</taxon>
        <taxon>Micromonosporaceae</taxon>
        <taxon>Actinoplanes</taxon>
    </lineage>
</organism>
<feature type="domain" description="N-acetyltransferase" evidence="3">
    <location>
        <begin position="5"/>
        <end position="152"/>
    </location>
</feature>
<dbReference type="EMBL" id="LT629758">
    <property type="protein sequence ID" value="SDT70509.1"/>
    <property type="molecule type" value="Genomic_DNA"/>
</dbReference>
<evidence type="ECO:0000313" key="5">
    <source>
        <dbReference type="Proteomes" id="UP000198688"/>
    </source>
</evidence>
<dbReference type="PANTHER" id="PTHR43877:SF2">
    <property type="entry name" value="AMINOALKYLPHOSPHONATE N-ACETYLTRANSFERASE-RELATED"/>
    <property type="match status" value="1"/>
</dbReference>
<keyword evidence="5" id="KW-1185">Reference proteome</keyword>
<dbReference type="InterPro" id="IPR016181">
    <property type="entry name" value="Acyl_CoA_acyltransferase"/>
</dbReference>
<dbReference type="CDD" id="cd04301">
    <property type="entry name" value="NAT_SF"/>
    <property type="match status" value="1"/>
</dbReference>
<dbReference type="PANTHER" id="PTHR43877">
    <property type="entry name" value="AMINOALKYLPHOSPHONATE N-ACETYLTRANSFERASE-RELATED-RELATED"/>
    <property type="match status" value="1"/>
</dbReference>
<evidence type="ECO:0000259" key="3">
    <source>
        <dbReference type="PROSITE" id="PS51186"/>
    </source>
</evidence>
<dbReference type="Proteomes" id="UP000198688">
    <property type="component" value="Chromosome I"/>
</dbReference>
<evidence type="ECO:0000256" key="1">
    <source>
        <dbReference type="ARBA" id="ARBA00022679"/>
    </source>
</evidence>
<evidence type="ECO:0000313" key="4">
    <source>
        <dbReference type="EMBL" id="SDT70509.1"/>
    </source>
</evidence>
<accession>A0A1H2CJK1</accession>
<dbReference type="GO" id="GO:0016747">
    <property type="term" value="F:acyltransferase activity, transferring groups other than amino-acyl groups"/>
    <property type="evidence" value="ECO:0007669"/>
    <property type="project" value="InterPro"/>
</dbReference>
<dbReference type="RefSeq" id="WP_157751841.1">
    <property type="nucleotide sequence ID" value="NZ_BOMJ01000006.1"/>
</dbReference>
<protein>
    <submittedName>
        <fullName evidence="4">Acetyltransferase (GNAT) family protein</fullName>
    </submittedName>
</protein>
<dbReference type="InterPro" id="IPR050832">
    <property type="entry name" value="Bact_Acetyltransf"/>
</dbReference>